<dbReference type="RefSeq" id="WP_236332515.1">
    <property type="nucleotide sequence ID" value="NZ_CAKMMG010000001.1"/>
</dbReference>
<dbReference type="PANTHER" id="PTHR44196:SF1">
    <property type="entry name" value="DEHYDROGENASE_REDUCTASE SDR FAMILY MEMBER 7B"/>
    <property type="match status" value="1"/>
</dbReference>
<accession>A0ABM9BVE7</accession>
<comment type="similarity">
    <text evidence="1 3">Belongs to the short-chain dehydrogenases/reductases (SDR) family.</text>
</comment>
<dbReference type="PRINTS" id="PR00081">
    <property type="entry name" value="GDHRDH"/>
</dbReference>
<organism evidence="5 6">
    <name type="scientific">Paenibacillus auburnensis</name>
    <dbReference type="NCBI Taxonomy" id="2905649"/>
    <lineage>
        <taxon>Bacteria</taxon>
        <taxon>Bacillati</taxon>
        <taxon>Bacillota</taxon>
        <taxon>Bacilli</taxon>
        <taxon>Bacillales</taxon>
        <taxon>Paenibacillaceae</taxon>
        <taxon>Paenibacillus</taxon>
    </lineage>
</organism>
<dbReference type="Gene3D" id="3.40.50.720">
    <property type="entry name" value="NAD(P)-binding Rossmann-like Domain"/>
    <property type="match status" value="1"/>
</dbReference>
<evidence type="ECO:0000313" key="6">
    <source>
        <dbReference type="Proteomes" id="UP000838324"/>
    </source>
</evidence>
<evidence type="ECO:0000256" key="2">
    <source>
        <dbReference type="ARBA" id="ARBA00023002"/>
    </source>
</evidence>
<dbReference type="InterPro" id="IPR020904">
    <property type="entry name" value="Sc_DH/Rdtase_CS"/>
</dbReference>
<evidence type="ECO:0000259" key="4">
    <source>
        <dbReference type="SMART" id="SM00822"/>
    </source>
</evidence>
<proteinExistence type="inferred from homology"/>
<evidence type="ECO:0000313" key="5">
    <source>
        <dbReference type="EMBL" id="CAH1195639.1"/>
    </source>
</evidence>
<dbReference type="EC" id="1.-.-.-" evidence="5"/>
<evidence type="ECO:0000256" key="3">
    <source>
        <dbReference type="RuleBase" id="RU000363"/>
    </source>
</evidence>
<keyword evidence="2 5" id="KW-0560">Oxidoreductase</keyword>
<dbReference type="CDD" id="cd05233">
    <property type="entry name" value="SDR_c"/>
    <property type="match status" value="1"/>
</dbReference>
<dbReference type="SMART" id="SM00822">
    <property type="entry name" value="PKS_KR"/>
    <property type="match status" value="1"/>
</dbReference>
<reference evidence="5" key="1">
    <citation type="submission" date="2022-01" db="EMBL/GenBank/DDBJ databases">
        <authorList>
            <person name="Criscuolo A."/>
        </authorList>
    </citation>
    <scope>NUCLEOTIDE SEQUENCE</scope>
    <source>
        <strain evidence="5">CIP111892</strain>
    </source>
</reference>
<dbReference type="Proteomes" id="UP000838324">
    <property type="component" value="Unassembled WGS sequence"/>
</dbReference>
<protein>
    <submittedName>
        <fullName evidence="5">Oxidoreductase SadH</fullName>
        <ecNumber evidence="5">1.-.-.-</ecNumber>
    </submittedName>
</protein>
<name>A0ABM9BVE7_9BACL</name>
<keyword evidence="6" id="KW-1185">Reference proteome</keyword>
<evidence type="ECO:0000256" key="1">
    <source>
        <dbReference type="ARBA" id="ARBA00006484"/>
    </source>
</evidence>
<gene>
    <name evidence="5" type="primary">sadH_2</name>
    <name evidence="5" type="ORF">PAECIP111892_02079</name>
</gene>
<dbReference type="PANTHER" id="PTHR44196">
    <property type="entry name" value="DEHYDROGENASE/REDUCTASE SDR FAMILY MEMBER 7B"/>
    <property type="match status" value="1"/>
</dbReference>
<dbReference type="InterPro" id="IPR036291">
    <property type="entry name" value="NAD(P)-bd_dom_sf"/>
</dbReference>
<dbReference type="EMBL" id="CAKMMG010000001">
    <property type="protein sequence ID" value="CAH1195639.1"/>
    <property type="molecule type" value="Genomic_DNA"/>
</dbReference>
<dbReference type="InterPro" id="IPR057326">
    <property type="entry name" value="KR_dom"/>
</dbReference>
<dbReference type="InterPro" id="IPR002347">
    <property type="entry name" value="SDR_fam"/>
</dbReference>
<dbReference type="PRINTS" id="PR00080">
    <property type="entry name" value="SDRFAMILY"/>
</dbReference>
<dbReference type="GO" id="GO:0016491">
    <property type="term" value="F:oxidoreductase activity"/>
    <property type="evidence" value="ECO:0007669"/>
    <property type="project" value="UniProtKB-KW"/>
</dbReference>
<feature type="domain" description="Ketoreductase" evidence="4">
    <location>
        <begin position="6"/>
        <end position="189"/>
    </location>
</feature>
<dbReference type="PROSITE" id="PS00061">
    <property type="entry name" value="ADH_SHORT"/>
    <property type="match status" value="1"/>
</dbReference>
<dbReference type="Pfam" id="PF00106">
    <property type="entry name" value="adh_short"/>
    <property type="match status" value="1"/>
</dbReference>
<comment type="caution">
    <text evidence="5">The sequence shown here is derived from an EMBL/GenBank/DDBJ whole genome shotgun (WGS) entry which is preliminary data.</text>
</comment>
<sequence length="267" mass="28810">MKVADKVIVVTGAGGGIGRELVLNLLSKGARVAAVDISEEALEETRKQSGDAGGRLSAHIVNLTDCEAVESLPEQVINHHGTVDGIINNAGIIHSFVPVNELGYDKIKQVMDINFYGTLFMVKAFLPHLLTRPTAHITNISSMGGFLPVPGQTIYGASKAAVKLLTEGLHSELKNTRVKVTVVFPGGVSTNIMKNSGLDQTKNKELNQKQVAQLLTPKKAAEIIVNGIEQNRFRVLAGKDSRLMDKLYRLNPKRAAGLIADKMKDLL</sequence>
<dbReference type="SUPFAM" id="SSF51735">
    <property type="entry name" value="NAD(P)-binding Rossmann-fold domains"/>
    <property type="match status" value="1"/>
</dbReference>